<comment type="caution">
    <text evidence="2">The sequence shown here is derived from an EMBL/GenBank/DDBJ whole genome shotgun (WGS) entry which is preliminary data.</text>
</comment>
<keyword evidence="3" id="KW-1185">Reference proteome</keyword>
<reference evidence="2 3" key="1">
    <citation type="submission" date="2018-10" db="EMBL/GenBank/DDBJ databases">
        <title>Genomic Encyclopedia of Type Strains, Phase IV (KMG-IV): sequencing the most valuable type-strain genomes for metagenomic binning, comparative biology and taxonomic classification.</title>
        <authorList>
            <person name="Goeker M."/>
        </authorList>
    </citation>
    <scope>NUCLEOTIDE SEQUENCE [LARGE SCALE GENOMIC DNA]</scope>
    <source>
        <strain evidence="2 3">DSM 12769</strain>
    </source>
</reference>
<feature type="transmembrane region" description="Helical" evidence="1">
    <location>
        <begin position="14"/>
        <end position="36"/>
    </location>
</feature>
<dbReference type="RefSeq" id="WP_281273360.1">
    <property type="nucleotide sequence ID" value="NZ_RCDA01000002.1"/>
</dbReference>
<gene>
    <name evidence="2" type="ORF">DFR31_1919</name>
</gene>
<dbReference type="Proteomes" id="UP000275461">
    <property type="component" value="Unassembled WGS sequence"/>
</dbReference>
<accession>A0A498C126</accession>
<proteinExistence type="predicted"/>
<evidence type="ECO:0000256" key="1">
    <source>
        <dbReference type="SAM" id="Phobius"/>
    </source>
</evidence>
<keyword evidence="1" id="KW-0472">Membrane</keyword>
<dbReference type="AlphaFoldDB" id="A0A498C126"/>
<dbReference type="EMBL" id="RCDA01000002">
    <property type="protein sequence ID" value="RLK48807.1"/>
    <property type="molecule type" value="Genomic_DNA"/>
</dbReference>
<evidence type="ECO:0000313" key="3">
    <source>
        <dbReference type="Proteomes" id="UP000275461"/>
    </source>
</evidence>
<keyword evidence="1" id="KW-0812">Transmembrane</keyword>
<sequence>MADNEHYDGDSSPLIWLLAVVAVLLIGIMPGLVGLLTQLGG</sequence>
<evidence type="ECO:0000313" key="2">
    <source>
        <dbReference type="EMBL" id="RLK48807.1"/>
    </source>
</evidence>
<protein>
    <submittedName>
        <fullName evidence="2">Uncharacterized protein</fullName>
    </submittedName>
</protein>
<name>A0A498C126_9GAMM</name>
<keyword evidence="1" id="KW-1133">Transmembrane helix</keyword>
<organism evidence="2 3">
    <name type="scientific">Alkalispirillum mobile</name>
    <dbReference type="NCBI Taxonomy" id="85925"/>
    <lineage>
        <taxon>Bacteria</taxon>
        <taxon>Pseudomonadati</taxon>
        <taxon>Pseudomonadota</taxon>
        <taxon>Gammaproteobacteria</taxon>
        <taxon>Chromatiales</taxon>
        <taxon>Ectothiorhodospiraceae</taxon>
        <taxon>Alkalispirillum</taxon>
    </lineage>
</organism>